<keyword evidence="1" id="KW-0812">Transmembrane</keyword>
<reference evidence="2" key="1">
    <citation type="submission" date="2023-06" db="EMBL/GenBank/DDBJ databases">
        <title>Genome-scale phylogeny and comparative genomics of the fungal order Sordariales.</title>
        <authorList>
            <consortium name="Lawrence Berkeley National Laboratory"/>
            <person name="Hensen N."/>
            <person name="Bonometti L."/>
            <person name="Westerberg I."/>
            <person name="Brannstrom I.O."/>
            <person name="Guillou S."/>
            <person name="Cros-Aarteil S."/>
            <person name="Calhoun S."/>
            <person name="Haridas S."/>
            <person name="Kuo A."/>
            <person name="Mondo S."/>
            <person name="Pangilinan J."/>
            <person name="Riley R."/>
            <person name="Labutti K."/>
            <person name="Andreopoulos B."/>
            <person name="Lipzen A."/>
            <person name="Chen C."/>
            <person name="Yanf M."/>
            <person name="Daum C."/>
            <person name="Ng V."/>
            <person name="Clum A."/>
            <person name="Steindorff A."/>
            <person name="Ohm R."/>
            <person name="Martin F."/>
            <person name="Silar P."/>
            <person name="Natvig D."/>
            <person name="Lalanne C."/>
            <person name="Gautier V."/>
            <person name="Ament-Velasquez S.L."/>
            <person name="Kruys A."/>
            <person name="Hutchinson M.I."/>
            <person name="Powell A.J."/>
            <person name="Barry K."/>
            <person name="Miller A.N."/>
            <person name="Grigoriev I.V."/>
            <person name="Debuchy R."/>
            <person name="Gladieux P."/>
            <person name="Thoren M.H."/>
            <person name="Johannesson H."/>
        </authorList>
    </citation>
    <scope>NUCLEOTIDE SEQUENCE</scope>
    <source>
        <strain evidence="2">CBS 540.89</strain>
    </source>
</reference>
<keyword evidence="1" id="KW-0472">Membrane</keyword>
<evidence type="ECO:0000313" key="2">
    <source>
        <dbReference type="EMBL" id="KAK0748435.1"/>
    </source>
</evidence>
<dbReference type="Proteomes" id="UP001172159">
    <property type="component" value="Unassembled WGS sequence"/>
</dbReference>
<comment type="caution">
    <text evidence="2">The sequence shown here is derived from an EMBL/GenBank/DDBJ whole genome shotgun (WGS) entry which is preliminary data.</text>
</comment>
<evidence type="ECO:0000313" key="3">
    <source>
        <dbReference type="Proteomes" id="UP001172159"/>
    </source>
</evidence>
<keyword evidence="1" id="KW-1133">Transmembrane helix</keyword>
<dbReference type="AlphaFoldDB" id="A0AA40EZJ3"/>
<evidence type="ECO:0000256" key="1">
    <source>
        <dbReference type="SAM" id="Phobius"/>
    </source>
</evidence>
<keyword evidence="3" id="KW-1185">Reference proteome</keyword>
<dbReference type="EMBL" id="JAUKTV010000001">
    <property type="protein sequence ID" value="KAK0748435.1"/>
    <property type="molecule type" value="Genomic_DNA"/>
</dbReference>
<accession>A0AA40EZJ3</accession>
<feature type="transmembrane region" description="Helical" evidence="1">
    <location>
        <begin position="41"/>
        <end position="59"/>
    </location>
</feature>
<sequence>MASNLDSMKTRGILGSGLTLVFAVGEFCCMEEDIFGLGRGWSVLLLICCFCYVLGIFLLA</sequence>
<gene>
    <name evidence="2" type="ORF">B0T21DRAFT_356549</name>
</gene>
<protein>
    <submittedName>
        <fullName evidence="2">Uncharacterized protein</fullName>
    </submittedName>
</protein>
<proteinExistence type="predicted"/>
<name>A0AA40EZJ3_9PEZI</name>
<organism evidence="2 3">
    <name type="scientific">Apiosordaria backusii</name>
    <dbReference type="NCBI Taxonomy" id="314023"/>
    <lineage>
        <taxon>Eukaryota</taxon>
        <taxon>Fungi</taxon>
        <taxon>Dikarya</taxon>
        <taxon>Ascomycota</taxon>
        <taxon>Pezizomycotina</taxon>
        <taxon>Sordariomycetes</taxon>
        <taxon>Sordariomycetidae</taxon>
        <taxon>Sordariales</taxon>
        <taxon>Lasiosphaeriaceae</taxon>
        <taxon>Apiosordaria</taxon>
    </lineage>
</organism>